<evidence type="ECO:0000313" key="3">
    <source>
        <dbReference type="Proteomes" id="UP000264605"/>
    </source>
</evidence>
<organism evidence="2 3">
    <name type="scientific">Pseudoalteromonas lipolytica</name>
    <dbReference type="NCBI Taxonomy" id="570156"/>
    <lineage>
        <taxon>Bacteria</taxon>
        <taxon>Pseudomonadati</taxon>
        <taxon>Pseudomonadota</taxon>
        <taxon>Gammaproteobacteria</taxon>
        <taxon>Alteromonadales</taxon>
        <taxon>Pseudoalteromonadaceae</taxon>
        <taxon>Pseudoalteromonas</taxon>
    </lineage>
</organism>
<name>A0AAD0S0A4_9GAMM</name>
<feature type="compositionally biased region" description="Polar residues" evidence="1">
    <location>
        <begin position="1"/>
        <end position="10"/>
    </location>
</feature>
<evidence type="ECO:0000313" key="2">
    <source>
        <dbReference type="EMBL" id="AXV65278.1"/>
    </source>
</evidence>
<dbReference type="GeneID" id="99505466"/>
<gene>
    <name evidence="2" type="ORF">D0907_08345</name>
</gene>
<dbReference type="RefSeq" id="WP_118844306.1">
    <property type="nucleotide sequence ID" value="NZ_CP032090.1"/>
</dbReference>
<dbReference type="AlphaFoldDB" id="A0AAD0S0A4"/>
<reference evidence="2 3" key="1">
    <citation type="submission" date="2018-08" db="EMBL/GenBank/DDBJ databases">
        <title>Draft genome sequence of Pseudoalteromonas donghaensis HJ51.</title>
        <authorList>
            <person name="Oh J."/>
            <person name="Roh D."/>
        </authorList>
    </citation>
    <scope>NUCLEOTIDE SEQUENCE [LARGE SCALE GENOMIC DNA]</scope>
    <source>
        <strain evidence="2 3">HJ51</strain>
    </source>
</reference>
<accession>A0AAD0S0A4</accession>
<sequence length="117" mass="12948">MGDLATQSQTLDDDEAHFGAPVKAAPEQNDKDDTLFVLPANHVAVTAITTASSQWQLDNNGVEFALDYARADIAWRYANISLTPTDFDKVQTLERTIIGLIRRPDEQQLEFGVTLTL</sequence>
<dbReference type="KEGG" id="pdj:D0907_08345"/>
<dbReference type="Proteomes" id="UP000264605">
    <property type="component" value="Chromosome"/>
</dbReference>
<evidence type="ECO:0000256" key="1">
    <source>
        <dbReference type="SAM" id="MobiDB-lite"/>
    </source>
</evidence>
<proteinExistence type="predicted"/>
<dbReference type="EMBL" id="CP032090">
    <property type="protein sequence ID" value="AXV65278.1"/>
    <property type="molecule type" value="Genomic_DNA"/>
</dbReference>
<feature type="region of interest" description="Disordered" evidence="1">
    <location>
        <begin position="1"/>
        <end position="31"/>
    </location>
</feature>
<protein>
    <submittedName>
        <fullName evidence="2">Uncharacterized protein</fullName>
    </submittedName>
</protein>